<reference evidence="1" key="1">
    <citation type="journal article" date="2014" name="Int. J. Syst. Evol. Microbiol.">
        <title>Complete genome of a new Firmicutes species belonging to the dominant human colonic microbiota ('Ruminococcus bicirculans') reveals two chromosomes and a selective capacity to utilize plant glucans.</title>
        <authorList>
            <consortium name="NISC Comparative Sequencing Program"/>
            <person name="Wegmann U."/>
            <person name="Louis P."/>
            <person name="Goesmann A."/>
            <person name="Henrissat B."/>
            <person name="Duncan S.H."/>
            <person name="Flint H.J."/>
        </authorList>
    </citation>
    <scope>NUCLEOTIDE SEQUENCE</scope>
    <source>
        <strain evidence="1">JCM 10667</strain>
    </source>
</reference>
<sequence length="169" mass="17897">MVSPSLSSVRRQGPGITSRIRRLTAAIGVVMAAGPAALMIAATPAAAHPAEGGVAAAPSGSAAAEVVIRNSWFEFLGARAGANLTVWSDHEKNIWICDDSAADGVGLGIEVDPSGPQDPIIYYNTAASGCLEHEFWYSVRKFRFIVVNHDGSVNDNSNPWIMETPFPDF</sequence>
<accession>A0A7W7ID19</accession>
<organism evidence="2 3">
    <name type="scientific">Actinomadura livida</name>
    <dbReference type="NCBI Taxonomy" id="79909"/>
    <lineage>
        <taxon>Bacteria</taxon>
        <taxon>Bacillati</taxon>
        <taxon>Actinomycetota</taxon>
        <taxon>Actinomycetes</taxon>
        <taxon>Streptosporangiales</taxon>
        <taxon>Thermomonosporaceae</taxon>
        <taxon>Actinomadura</taxon>
    </lineage>
</organism>
<keyword evidence="4" id="KW-1185">Reference proteome</keyword>
<dbReference type="Proteomes" id="UP000549343">
    <property type="component" value="Unassembled WGS sequence"/>
</dbReference>
<reference evidence="4" key="2">
    <citation type="journal article" date="2019" name="Int. J. Syst. Evol. Microbiol.">
        <title>The Global Catalogue of Microorganisms (GCM) 10K type strain sequencing project: providing services to taxonomists for standard genome sequencing and annotation.</title>
        <authorList>
            <consortium name="The Broad Institute Genomics Platform"/>
            <consortium name="The Broad Institute Genome Sequencing Center for Infectious Disease"/>
            <person name="Wu L."/>
            <person name="Ma J."/>
        </authorList>
    </citation>
    <scope>NUCLEOTIDE SEQUENCE [LARGE SCALE GENOMIC DNA]</scope>
    <source>
        <strain evidence="4">JCM 10667</strain>
    </source>
</reference>
<evidence type="ECO:0000313" key="3">
    <source>
        <dbReference type="Proteomes" id="UP000549343"/>
    </source>
</evidence>
<evidence type="ECO:0000313" key="2">
    <source>
        <dbReference type="EMBL" id="MBB4774795.1"/>
    </source>
</evidence>
<evidence type="ECO:0000313" key="4">
    <source>
        <dbReference type="Proteomes" id="UP001501427"/>
    </source>
</evidence>
<reference evidence="2 3" key="3">
    <citation type="submission" date="2020-08" db="EMBL/GenBank/DDBJ databases">
        <title>Sequencing the genomes of 1000 actinobacteria strains.</title>
        <authorList>
            <person name="Klenk H.-P."/>
        </authorList>
    </citation>
    <scope>NUCLEOTIDE SEQUENCE [LARGE SCALE GENOMIC DNA]</scope>
    <source>
        <strain evidence="2 3">DSM 44772</strain>
    </source>
</reference>
<protein>
    <submittedName>
        <fullName evidence="2">Uncharacterized protein</fullName>
    </submittedName>
</protein>
<gene>
    <name evidence="2" type="ORF">F4557_003213</name>
    <name evidence="1" type="ORF">GCM10009546_30410</name>
</gene>
<evidence type="ECO:0000313" key="1">
    <source>
        <dbReference type="EMBL" id="GAA0566017.1"/>
    </source>
</evidence>
<dbReference type="AlphaFoldDB" id="A0A7W7ID19"/>
<dbReference type="EMBL" id="JACHMV010000001">
    <property type="protein sequence ID" value="MBB4774795.1"/>
    <property type="molecule type" value="Genomic_DNA"/>
</dbReference>
<proteinExistence type="predicted"/>
<dbReference type="RefSeq" id="WP_184883681.1">
    <property type="nucleotide sequence ID" value="NZ_BAAAHD010000025.1"/>
</dbReference>
<comment type="caution">
    <text evidence="2">The sequence shown here is derived from an EMBL/GenBank/DDBJ whole genome shotgun (WGS) entry which is preliminary data.</text>
</comment>
<dbReference type="EMBL" id="BAAAHD010000025">
    <property type="protein sequence ID" value="GAA0566017.1"/>
    <property type="molecule type" value="Genomic_DNA"/>
</dbReference>
<reference evidence="1" key="4">
    <citation type="submission" date="2023-12" db="EMBL/GenBank/DDBJ databases">
        <authorList>
            <person name="Sun Q."/>
            <person name="Inoue M."/>
        </authorList>
    </citation>
    <scope>NUCLEOTIDE SEQUENCE</scope>
    <source>
        <strain evidence="1">JCM 10667</strain>
    </source>
</reference>
<name>A0A7W7ID19_9ACTN</name>
<dbReference type="Proteomes" id="UP001501427">
    <property type="component" value="Unassembled WGS sequence"/>
</dbReference>